<keyword evidence="5" id="KW-1015">Disulfide bond</keyword>
<keyword evidence="6" id="KW-0325">Glycoprotein</keyword>
<evidence type="ECO:0000313" key="15">
    <source>
        <dbReference type="Proteomes" id="UP000006591"/>
    </source>
</evidence>
<feature type="region of interest" description="Disordered" evidence="10">
    <location>
        <begin position="139"/>
        <end position="215"/>
    </location>
</feature>
<dbReference type="eggNOG" id="ENOG502RZ81">
    <property type="taxonomic scope" value="Eukaryota"/>
</dbReference>
<evidence type="ECO:0000256" key="7">
    <source>
        <dbReference type="ARBA" id="ARBA00023288"/>
    </source>
</evidence>
<feature type="compositionally biased region" description="Low complexity" evidence="10">
    <location>
        <begin position="281"/>
        <end position="290"/>
    </location>
</feature>
<evidence type="ECO:0000256" key="4">
    <source>
        <dbReference type="ARBA" id="ARBA00023136"/>
    </source>
</evidence>
<keyword evidence="4 11" id="KW-0472">Membrane</keyword>
<evidence type="ECO:0000259" key="13">
    <source>
        <dbReference type="PROSITE" id="PS51485"/>
    </source>
</evidence>
<comment type="subcellular location">
    <subcellularLocation>
        <location evidence="9">Endomembrane system</location>
        <topology evidence="9">Lipid-anchor</topology>
    </subcellularLocation>
    <subcellularLocation>
        <location evidence="1">Membrane</location>
        <topology evidence="1">Lipid-anchor</topology>
        <topology evidence="1">GPI-anchor</topology>
    </subcellularLocation>
</comment>
<feature type="transmembrane region" description="Helical" evidence="11">
    <location>
        <begin position="444"/>
        <end position="464"/>
    </location>
</feature>
<dbReference type="InterPro" id="IPR039391">
    <property type="entry name" value="Phytocyanin-like"/>
</dbReference>
<evidence type="ECO:0000256" key="6">
    <source>
        <dbReference type="ARBA" id="ARBA00023180"/>
    </source>
</evidence>
<feature type="signal peptide" evidence="12">
    <location>
        <begin position="1"/>
        <end position="28"/>
    </location>
</feature>
<keyword evidence="2" id="KW-0336">GPI-anchor</keyword>
<dbReference type="Proteomes" id="UP000006591">
    <property type="component" value="Chromosome 1"/>
</dbReference>
<proteinExistence type="inferred from homology"/>
<keyword evidence="7" id="KW-0449">Lipoprotein</keyword>
<dbReference type="PANTHER" id="PTHR33021">
    <property type="entry name" value="BLUE COPPER PROTEIN"/>
    <property type="match status" value="1"/>
</dbReference>
<dbReference type="PANTHER" id="PTHR33021:SF435">
    <property type="entry name" value="EARLY NODULIN-LIKE PROTEIN 1"/>
    <property type="match status" value="1"/>
</dbReference>
<sequence>MEASRRWPYAAWFMAVLGLVAVFSSSEAYVFYAGGRDGWVVDPAESFNHWAERNRFQVNDTIVFLHDDEVGGSVLQVMEGDFDTCSTGNPVQRLEDVAAGRSVFRFDRSGPFFFISGDEDRCQKGQKLYIIVMAVRPTKPSEAPEPAGAAGPVSSKSWSWQAFPPAGATTPPPLPPSWASAPEHAQAPGKSSLGGSGGGEMSRSSSLGAPPPTSGAAGLAGVVASVVVGKFWAGLLGVASRPGSRDGSASGIRGIAGRARGAAAAEAAVSVPCSVPPSPSSPHGSGSGRAVAPDEASTVAAVRHAAPDRGGGNRRLMEKHHLIQVMMKSGSTHQKGNLEDSVLNHLSMENDSLEEHQASNAGTPEETRASNAGTPEVESTERMIPRLEHADEATRKAVQWELRKMKTTEWMRCTRLGMGERRHVRWRPVWKDEGGPISCVEAKIFFLSLVTVAVMFVPFGALAVHPEFLIG</sequence>
<evidence type="ECO:0000256" key="5">
    <source>
        <dbReference type="ARBA" id="ARBA00023157"/>
    </source>
</evidence>
<dbReference type="AlphaFoldDB" id="A0A0E0FT37"/>
<keyword evidence="11" id="KW-0812">Transmembrane</keyword>
<organism evidence="14">
    <name type="scientific">Oryza nivara</name>
    <name type="common">Indian wild rice</name>
    <name type="synonym">Oryza sativa f. spontanea</name>
    <dbReference type="NCBI Taxonomy" id="4536"/>
    <lineage>
        <taxon>Eukaryota</taxon>
        <taxon>Viridiplantae</taxon>
        <taxon>Streptophyta</taxon>
        <taxon>Embryophyta</taxon>
        <taxon>Tracheophyta</taxon>
        <taxon>Spermatophyta</taxon>
        <taxon>Magnoliopsida</taxon>
        <taxon>Liliopsida</taxon>
        <taxon>Poales</taxon>
        <taxon>Poaceae</taxon>
        <taxon>BOP clade</taxon>
        <taxon>Oryzoideae</taxon>
        <taxon>Oryzeae</taxon>
        <taxon>Oryzinae</taxon>
        <taxon>Oryza</taxon>
    </lineage>
</organism>
<dbReference type="GO" id="GO:0012505">
    <property type="term" value="C:endomembrane system"/>
    <property type="evidence" value="ECO:0007669"/>
    <property type="project" value="UniProtKB-SubCell"/>
</dbReference>
<reference evidence="14" key="1">
    <citation type="submission" date="2015-04" db="UniProtKB">
        <authorList>
            <consortium name="EnsemblPlants"/>
        </authorList>
    </citation>
    <scope>IDENTIFICATION</scope>
    <source>
        <strain evidence="14">SL10</strain>
    </source>
</reference>
<evidence type="ECO:0000256" key="11">
    <source>
        <dbReference type="SAM" id="Phobius"/>
    </source>
</evidence>
<dbReference type="GO" id="GO:0009055">
    <property type="term" value="F:electron transfer activity"/>
    <property type="evidence" value="ECO:0007669"/>
    <property type="project" value="InterPro"/>
</dbReference>
<dbReference type="FunFam" id="2.60.40.420:FF:000010">
    <property type="entry name" value="Early nodulin-like protein 1"/>
    <property type="match status" value="1"/>
</dbReference>
<evidence type="ECO:0000256" key="3">
    <source>
        <dbReference type="ARBA" id="ARBA00022729"/>
    </source>
</evidence>
<dbReference type="Gene3D" id="2.60.40.420">
    <property type="entry name" value="Cupredoxins - blue copper proteins"/>
    <property type="match status" value="1"/>
</dbReference>
<accession>A0A0E0FT37</accession>
<feature type="region of interest" description="Disordered" evidence="10">
    <location>
        <begin position="272"/>
        <end position="314"/>
    </location>
</feature>
<dbReference type="InterPro" id="IPR003245">
    <property type="entry name" value="Phytocyanin_dom"/>
</dbReference>
<reference evidence="14" key="2">
    <citation type="submission" date="2018-04" db="EMBL/GenBank/DDBJ databases">
        <title>OnivRS2 (Oryza nivara Reference Sequence Version 2).</title>
        <authorList>
            <person name="Zhang J."/>
            <person name="Kudrna D."/>
            <person name="Lee S."/>
            <person name="Talag J."/>
            <person name="Rajasekar S."/>
            <person name="Welchert J."/>
            <person name="Hsing Y.-I."/>
            <person name="Wing R.A."/>
        </authorList>
    </citation>
    <scope>NUCLEOTIDE SEQUENCE [LARGE SCALE GENOMIC DNA]</scope>
</reference>
<dbReference type="GO" id="GO:0098552">
    <property type="term" value="C:side of membrane"/>
    <property type="evidence" value="ECO:0007669"/>
    <property type="project" value="UniProtKB-KW"/>
</dbReference>
<evidence type="ECO:0000256" key="9">
    <source>
        <dbReference type="ARBA" id="ARBA00037868"/>
    </source>
</evidence>
<evidence type="ECO:0000256" key="10">
    <source>
        <dbReference type="SAM" id="MobiDB-lite"/>
    </source>
</evidence>
<keyword evidence="15" id="KW-1185">Reference proteome</keyword>
<feature type="domain" description="Phytocyanin" evidence="13">
    <location>
        <begin position="29"/>
        <end position="134"/>
    </location>
</feature>
<dbReference type="GO" id="GO:0005886">
    <property type="term" value="C:plasma membrane"/>
    <property type="evidence" value="ECO:0007669"/>
    <property type="project" value="TreeGrafter"/>
</dbReference>
<evidence type="ECO:0000256" key="12">
    <source>
        <dbReference type="SAM" id="SignalP"/>
    </source>
</evidence>
<dbReference type="Gramene" id="ONIVA01G35140.1">
    <property type="protein sequence ID" value="ONIVA01G35140.1"/>
    <property type="gene ID" value="ONIVA01G35140"/>
</dbReference>
<dbReference type="Pfam" id="PF02298">
    <property type="entry name" value="Cu_bind_like"/>
    <property type="match status" value="1"/>
</dbReference>
<comment type="similarity">
    <text evidence="8">Belongs to the early nodulin-like (ENODL) family.</text>
</comment>
<dbReference type="SUPFAM" id="SSF49503">
    <property type="entry name" value="Cupredoxins"/>
    <property type="match status" value="1"/>
</dbReference>
<dbReference type="EnsemblPlants" id="ONIVA01G35140.1">
    <property type="protein sequence ID" value="ONIVA01G35140.1"/>
    <property type="gene ID" value="ONIVA01G35140"/>
</dbReference>
<feature type="chain" id="PRO_5002359496" description="Phytocyanin domain-containing protein" evidence="12">
    <location>
        <begin position="29"/>
        <end position="471"/>
    </location>
</feature>
<feature type="compositionally biased region" description="Low complexity" evidence="10">
    <location>
        <begin position="201"/>
        <end position="215"/>
    </location>
</feature>
<evidence type="ECO:0000256" key="2">
    <source>
        <dbReference type="ARBA" id="ARBA00022622"/>
    </source>
</evidence>
<dbReference type="OMA" id="CVEAKIF"/>
<feature type="region of interest" description="Disordered" evidence="10">
    <location>
        <begin position="353"/>
        <end position="381"/>
    </location>
</feature>
<dbReference type="PROSITE" id="PS51485">
    <property type="entry name" value="PHYTOCYANIN"/>
    <property type="match status" value="1"/>
</dbReference>
<evidence type="ECO:0000256" key="1">
    <source>
        <dbReference type="ARBA" id="ARBA00004589"/>
    </source>
</evidence>
<keyword evidence="3 12" id="KW-0732">Signal</keyword>
<dbReference type="InterPro" id="IPR041846">
    <property type="entry name" value="ENL_dom"/>
</dbReference>
<dbReference type="CDD" id="cd11019">
    <property type="entry name" value="OsENODL1_like"/>
    <property type="match status" value="1"/>
</dbReference>
<dbReference type="InterPro" id="IPR008972">
    <property type="entry name" value="Cupredoxin"/>
</dbReference>
<name>A0A0E0FT37_ORYNI</name>
<feature type="compositionally biased region" description="Low complexity" evidence="10">
    <location>
        <begin position="140"/>
        <end position="152"/>
    </location>
</feature>
<protein>
    <recommendedName>
        <fullName evidence="13">Phytocyanin domain-containing protein</fullName>
    </recommendedName>
</protein>
<keyword evidence="11" id="KW-1133">Transmembrane helix</keyword>
<dbReference type="STRING" id="4536.A0A0E0FT37"/>
<evidence type="ECO:0000256" key="8">
    <source>
        <dbReference type="ARBA" id="ARBA00035011"/>
    </source>
</evidence>
<evidence type="ECO:0000313" key="14">
    <source>
        <dbReference type="EnsemblPlants" id="ONIVA01G35140.1"/>
    </source>
</evidence>